<feature type="compositionally biased region" description="Basic and acidic residues" evidence="2">
    <location>
        <begin position="392"/>
        <end position="425"/>
    </location>
</feature>
<feature type="coiled-coil region" evidence="1">
    <location>
        <begin position="479"/>
        <end position="506"/>
    </location>
</feature>
<dbReference type="EMBL" id="CDMY01000292">
    <property type="protein sequence ID" value="CEL99934.1"/>
    <property type="molecule type" value="Genomic_DNA"/>
</dbReference>
<protein>
    <submittedName>
        <fullName evidence="3">Uncharacterized protein</fullName>
    </submittedName>
</protein>
<accession>A0A0G4ER26</accession>
<gene>
    <name evidence="3" type="ORF">Vbra_12711</name>
</gene>
<dbReference type="Proteomes" id="UP000041254">
    <property type="component" value="Unassembled WGS sequence"/>
</dbReference>
<feature type="region of interest" description="Disordered" evidence="2">
    <location>
        <begin position="522"/>
        <end position="558"/>
    </location>
</feature>
<dbReference type="InParanoid" id="A0A0G4ER26"/>
<name>A0A0G4ER26_VITBC</name>
<keyword evidence="4" id="KW-1185">Reference proteome</keyword>
<sequence length="807" mass="89406">MGTDQMLSLESPEHPPEATAQAPILSLAGLAERSSSGSAPSDSVRPKRVTVGLPKVVPPTLEGLLPERALKGRPSTLSPSEREPLTVSTAGSPSPRKGVRLSLGRSGSDIGAGTSEVVSSSSQHGGAFPFVDSSGHSDLDAMRRAITSVPSPQGSGASHGGLSQSFTSSQGESAASRRESAASASGAANEGLVTAAKIVAQLLSENEQFRQHVLICGDVVSAMDRSPGQRLDASGRSSQQRRKSAFATMDSGLLSMGSLDEISESYERQMETMESDESDKARQEEEPRKKGLSSRRGSLTTSSRQRMSVGEQQRRKSAFATMDSGLLSMGRLLLLSESIDKARQEEEQLQKQLRNANEDLKKLSNTMDTEEYKRLQERYEEKEAELATVKRQVNEHKRGEENAKRKNTELQQEEHERALDRKRPEVVEAQRKAHEVTEQLQRLKAVFKAKEREMDDDVKRAEQGWAEASKRALQLHVELNKLKSVLDDYNSKAANLTNLVRALEAKESSFSESLQDLRSQLATGGIPKPHQYPQSPPRGATLTRTPGGTVSPGARPASPAEQFQELVTELQSLHCQQVCAAQVLENLLSECEDYKRRYEMKVGALGATQDEMRASAQREQELQTNIRDKTRELGECQQRLRHVQGVLEQSEKDRLEIRQKYVEVGEKFERYIQPVERENKAAKTQLVQYKKDRIKSIVSQVHGMNVMMSEAGPPACHADGLRLSCSIQTEISTLKKQLVVSEQERENLLIQIKYLMKQLALAEARKDQIPLEKHQSILQARHMSSFQRQTRGCTYTDTANFEALSCL</sequence>
<feature type="compositionally biased region" description="Basic and acidic residues" evidence="2">
    <location>
        <begin position="278"/>
        <end position="289"/>
    </location>
</feature>
<dbReference type="PhylomeDB" id="A0A0G4ER26"/>
<organism evidence="3 4">
    <name type="scientific">Vitrella brassicaformis (strain CCMP3155)</name>
    <dbReference type="NCBI Taxonomy" id="1169540"/>
    <lineage>
        <taxon>Eukaryota</taxon>
        <taxon>Sar</taxon>
        <taxon>Alveolata</taxon>
        <taxon>Colpodellida</taxon>
        <taxon>Vitrellaceae</taxon>
        <taxon>Vitrella</taxon>
    </lineage>
</organism>
<reference evidence="3 4" key="1">
    <citation type="submission" date="2014-11" db="EMBL/GenBank/DDBJ databases">
        <authorList>
            <person name="Zhu J."/>
            <person name="Qi W."/>
            <person name="Song R."/>
        </authorList>
    </citation>
    <scope>NUCLEOTIDE SEQUENCE [LARGE SCALE GENOMIC DNA]</scope>
</reference>
<keyword evidence="1" id="KW-0175">Coiled coil</keyword>
<evidence type="ECO:0000313" key="4">
    <source>
        <dbReference type="Proteomes" id="UP000041254"/>
    </source>
</evidence>
<feature type="region of interest" description="Disordered" evidence="2">
    <location>
        <begin position="226"/>
        <end position="250"/>
    </location>
</feature>
<dbReference type="AlphaFoldDB" id="A0A0G4ER26"/>
<evidence type="ECO:0000256" key="2">
    <source>
        <dbReference type="SAM" id="MobiDB-lite"/>
    </source>
</evidence>
<proteinExistence type="predicted"/>
<dbReference type="VEuPathDB" id="CryptoDB:Vbra_12711"/>
<feature type="region of interest" description="Disordered" evidence="2">
    <location>
        <begin position="267"/>
        <end position="317"/>
    </location>
</feature>
<evidence type="ECO:0000256" key="1">
    <source>
        <dbReference type="SAM" id="Coils"/>
    </source>
</evidence>
<feature type="region of interest" description="Disordered" evidence="2">
    <location>
        <begin position="1"/>
        <end position="136"/>
    </location>
</feature>
<feature type="region of interest" description="Disordered" evidence="2">
    <location>
        <begin position="148"/>
        <end position="187"/>
    </location>
</feature>
<evidence type="ECO:0000313" key="3">
    <source>
        <dbReference type="EMBL" id="CEL99934.1"/>
    </source>
</evidence>
<feature type="region of interest" description="Disordered" evidence="2">
    <location>
        <begin position="390"/>
        <end position="425"/>
    </location>
</feature>
<feature type="compositionally biased region" description="Low complexity" evidence="2">
    <location>
        <begin position="294"/>
        <end position="304"/>
    </location>
</feature>
<feature type="compositionally biased region" description="Polar residues" evidence="2">
    <location>
        <begin position="148"/>
        <end position="167"/>
    </location>
</feature>